<dbReference type="AlphaFoldDB" id="U2DU51"/>
<dbReference type="PATRIC" id="fig|1321819.3.peg.1882"/>
<dbReference type="EMBL" id="AWSV01000108">
    <property type="protein sequence ID" value="ERI85157.1"/>
    <property type="molecule type" value="Genomic_DNA"/>
</dbReference>
<name>U2DU51_9BACE</name>
<dbReference type="OrthoDB" id="9993624at2"/>
<accession>U2DU51</accession>
<gene>
    <name evidence="2" type="ORF">HMPREF1981_02044</name>
</gene>
<dbReference type="Proteomes" id="UP000016496">
    <property type="component" value="Unassembled WGS sequence"/>
</dbReference>
<comment type="caution">
    <text evidence="2">The sequence shown here is derived from an EMBL/GenBank/DDBJ whole genome shotgun (WGS) entry which is preliminary data.</text>
</comment>
<evidence type="ECO:0000256" key="1">
    <source>
        <dbReference type="SAM" id="SignalP"/>
    </source>
</evidence>
<reference evidence="2 3" key="1">
    <citation type="submission" date="2013-08" db="EMBL/GenBank/DDBJ databases">
        <authorList>
            <person name="Weinstock G."/>
            <person name="Sodergren E."/>
            <person name="Wylie T."/>
            <person name="Fulton L."/>
            <person name="Fulton R."/>
            <person name="Fronick C."/>
            <person name="O'Laughlin M."/>
            <person name="Godfrey J."/>
            <person name="Miner T."/>
            <person name="Herter B."/>
            <person name="Appelbaum E."/>
            <person name="Cordes M."/>
            <person name="Lek S."/>
            <person name="Wollam A."/>
            <person name="Pepin K.H."/>
            <person name="Palsikar V.B."/>
            <person name="Mitreva M."/>
            <person name="Wilson R.K."/>
        </authorList>
    </citation>
    <scope>NUCLEOTIDE SEQUENCE [LARGE SCALE GENOMIC DNA]</scope>
    <source>
        <strain evidence="2 3">F0041</strain>
    </source>
</reference>
<feature type="signal peptide" evidence="1">
    <location>
        <begin position="1"/>
        <end position="22"/>
    </location>
</feature>
<dbReference type="RefSeq" id="WP_021645542.1">
    <property type="nucleotide sequence ID" value="NZ_KE993110.1"/>
</dbReference>
<evidence type="ECO:0008006" key="4">
    <source>
        <dbReference type="Google" id="ProtNLM"/>
    </source>
</evidence>
<dbReference type="HOGENOM" id="CLU_1308082_0_0_10"/>
<evidence type="ECO:0000313" key="3">
    <source>
        <dbReference type="Proteomes" id="UP000016496"/>
    </source>
</evidence>
<sequence>MKKIFFTLVSIFLLACCTNVHNGKVNSGIKETNIQVFLNSCLESNPNARNNEITRGMLADTIRTRLQAQIGDTLAILSGLTFDFEMCLEYHRRFNTFESDIDRNAGKYAVKFSTSNFNNESISSDKFNVTLQVLTVMNKEDVANLKDNGKYQIQGTFVDFANNSEETGFLLPSGGYFIDYPSVFMDSLDEEKMIINLGTIILDNIKLKPM</sequence>
<feature type="chain" id="PRO_5004624885" description="Lipoprotein" evidence="1">
    <location>
        <begin position="23"/>
        <end position="210"/>
    </location>
</feature>
<keyword evidence="1" id="KW-0732">Signal</keyword>
<organism evidence="2 3">
    <name type="scientific">Bacteroides pyogenes F0041</name>
    <dbReference type="NCBI Taxonomy" id="1321819"/>
    <lineage>
        <taxon>Bacteria</taxon>
        <taxon>Pseudomonadati</taxon>
        <taxon>Bacteroidota</taxon>
        <taxon>Bacteroidia</taxon>
        <taxon>Bacteroidales</taxon>
        <taxon>Bacteroidaceae</taxon>
        <taxon>Bacteroides</taxon>
    </lineage>
</organism>
<evidence type="ECO:0000313" key="2">
    <source>
        <dbReference type="EMBL" id="ERI85157.1"/>
    </source>
</evidence>
<dbReference type="PROSITE" id="PS51257">
    <property type="entry name" value="PROKAR_LIPOPROTEIN"/>
    <property type="match status" value="1"/>
</dbReference>
<protein>
    <recommendedName>
        <fullName evidence="4">Lipoprotein</fullName>
    </recommendedName>
</protein>
<proteinExistence type="predicted"/>